<dbReference type="GO" id="GO:0032259">
    <property type="term" value="P:methylation"/>
    <property type="evidence" value="ECO:0007669"/>
    <property type="project" value="UniProtKB-KW"/>
</dbReference>
<evidence type="ECO:0000313" key="5">
    <source>
        <dbReference type="Proteomes" id="UP000624041"/>
    </source>
</evidence>
<organism evidence="4 5">
    <name type="scientific">Oceanobacillus indicireducens</name>
    <dbReference type="NCBI Taxonomy" id="1004261"/>
    <lineage>
        <taxon>Bacteria</taxon>
        <taxon>Bacillati</taxon>
        <taxon>Bacillota</taxon>
        <taxon>Bacilli</taxon>
        <taxon>Bacillales</taxon>
        <taxon>Bacillaceae</taxon>
        <taxon>Oceanobacillus</taxon>
    </lineage>
</organism>
<sequence length="250" mass="29443">MVYRRMAEVYDHLMTHAPYEQWVDFTEEMIRSSKTHVKRIADLGCGTGEITTRLAERGYEMTGIDYSAEMLTYAEHKASANKITVNWLHQDIRELSGLRDYDLAISYCDVINYITEPEEIRKTFQHVFNLLKPGGLFLFDVHHLPFILDYYVNETFAEVTDEASYIWFCIPGEEVGEMYHDLTFYYLQDGLYERFDEQHHQRTFSINFYKEILQQSGFENVKVYADFAVNDESIADDAARIFFSARKTSR</sequence>
<proteinExistence type="predicted"/>
<evidence type="ECO:0000256" key="1">
    <source>
        <dbReference type="ARBA" id="ARBA00022603"/>
    </source>
</evidence>
<dbReference type="GO" id="GO:0008168">
    <property type="term" value="F:methyltransferase activity"/>
    <property type="evidence" value="ECO:0007669"/>
    <property type="project" value="UniProtKB-KW"/>
</dbReference>
<dbReference type="InterPro" id="IPR041698">
    <property type="entry name" value="Methyltransf_25"/>
</dbReference>
<protein>
    <submittedName>
        <fullName evidence="4">Methyltransferase YqeM</fullName>
    </submittedName>
</protein>
<dbReference type="CDD" id="cd02440">
    <property type="entry name" value="AdoMet_MTases"/>
    <property type="match status" value="1"/>
</dbReference>
<dbReference type="AlphaFoldDB" id="A0A918D0Q9"/>
<feature type="domain" description="Methyltransferase" evidence="3">
    <location>
        <begin position="40"/>
        <end position="135"/>
    </location>
</feature>
<dbReference type="PANTHER" id="PTHR43861">
    <property type="entry name" value="TRANS-ACONITATE 2-METHYLTRANSFERASE-RELATED"/>
    <property type="match status" value="1"/>
</dbReference>
<evidence type="ECO:0000259" key="3">
    <source>
        <dbReference type="Pfam" id="PF13649"/>
    </source>
</evidence>
<dbReference type="PANTHER" id="PTHR43861:SF1">
    <property type="entry name" value="TRANS-ACONITATE 2-METHYLTRANSFERASE"/>
    <property type="match status" value="1"/>
</dbReference>
<reference evidence="4" key="2">
    <citation type="submission" date="2020-09" db="EMBL/GenBank/DDBJ databases">
        <authorList>
            <person name="Sun Q."/>
            <person name="Ohkuma M."/>
        </authorList>
    </citation>
    <scope>NUCLEOTIDE SEQUENCE</scope>
    <source>
        <strain evidence="4">JCM 17251</strain>
    </source>
</reference>
<reference evidence="4" key="1">
    <citation type="journal article" date="2014" name="Int. J. Syst. Evol. Microbiol.">
        <title>Complete genome sequence of Corynebacterium casei LMG S-19264T (=DSM 44701T), isolated from a smear-ripened cheese.</title>
        <authorList>
            <consortium name="US DOE Joint Genome Institute (JGI-PGF)"/>
            <person name="Walter F."/>
            <person name="Albersmeier A."/>
            <person name="Kalinowski J."/>
            <person name="Ruckert C."/>
        </authorList>
    </citation>
    <scope>NUCLEOTIDE SEQUENCE</scope>
    <source>
        <strain evidence="4">JCM 17251</strain>
    </source>
</reference>
<dbReference type="Gene3D" id="3.40.50.150">
    <property type="entry name" value="Vaccinia Virus protein VP39"/>
    <property type="match status" value="1"/>
</dbReference>
<keyword evidence="2" id="KW-0808">Transferase</keyword>
<name>A0A918D0Q9_9BACI</name>
<keyword evidence="1 4" id="KW-0489">Methyltransferase</keyword>
<keyword evidence="5" id="KW-1185">Reference proteome</keyword>
<accession>A0A918D0Q9</accession>
<dbReference type="Gene3D" id="2.20.25.110">
    <property type="entry name" value="S-adenosyl-L-methionine-dependent methyltransferases"/>
    <property type="match status" value="1"/>
</dbReference>
<evidence type="ECO:0000256" key="2">
    <source>
        <dbReference type="ARBA" id="ARBA00022679"/>
    </source>
</evidence>
<comment type="caution">
    <text evidence="4">The sequence shown here is derived from an EMBL/GenBank/DDBJ whole genome shotgun (WGS) entry which is preliminary data.</text>
</comment>
<dbReference type="Proteomes" id="UP000624041">
    <property type="component" value="Unassembled WGS sequence"/>
</dbReference>
<dbReference type="InterPro" id="IPR029063">
    <property type="entry name" value="SAM-dependent_MTases_sf"/>
</dbReference>
<evidence type="ECO:0000313" key="4">
    <source>
        <dbReference type="EMBL" id="GGN54736.1"/>
    </source>
</evidence>
<dbReference type="SUPFAM" id="SSF53335">
    <property type="entry name" value="S-adenosyl-L-methionine-dependent methyltransferases"/>
    <property type="match status" value="1"/>
</dbReference>
<dbReference type="Pfam" id="PF13649">
    <property type="entry name" value="Methyltransf_25"/>
    <property type="match status" value="1"/>
</dbReference>
<dbReference type="EMBL" id="BMOS01000007">
    <property type="protein sequence ID" value="GGN54736.1"/>
    <property type="molecule type" value="Genomic_DNA"/>
</dbReference>
<gene>
    <name evidence="4" type="primary">yqeM</name>
    <name evidence="4" type="ORF">GCM10007971_12770</name>
</gene>